<name>A0A5J5K7I2_9ACTN</name>
<comment type="caution">
    <text evidence="1">The sequence shown here is derived from an EMBL/GenBank/DDBJ whole genome shotgun (WGS) entry which is preliminary data.</text>
</comment>
<sequence>MKLMPPVTADDYSWQNDWEDIYTVTFVRGHDERETLRRFGIAQADMRPYDWEGIWERVEETDGESDLVVVTHVNGWTLAFEACGWEGNRPETLRELSRGGEAVSVMRHDYAASHHFAHAVEGELRTAFRPDWPRERWGARPDALNADLRELGLTPSGPQEESRYRRETVAPALALASRLSGVLFHRDMVESDALLGGVITSPVPDDPR</sequence>
<dbReference type="EMBL" id="VYTZ01000002">
    <property type="protein sequence ID" value="KAA9380724.1"/>
    <property type="molecule type" value="Genomic_DNA"/>
</dbReference>
<dbReference type="Pfam" id="PF20062">
    <property type="entry name" value="DUF6461"/>
    <property type="match status" value="1"/>
</dbReference>
<dbReference type="AlphaFoldDB" id="A0A5J5K7I2"/>
<keyword evidence="2" id="KW-1185">Reference proteome</keyword>
<organism evidence="1 2">
    <name type="scientific">Microbispora cellulosiformans</name>
    <dbReference type="NCBI Taxonomy" id="2614688"/>
    <lineage>
        <taxon>Bacteria</taxon>
        <taxon>Bacillati</taxon>
        <taxon>Actinomycetota</taxon>
        <taxon>Actinomycetes</taxon>
        <taxon>Streptosporangiales</taxon>
        <taxon>Streptosporangiaceae</taxon>
        <taxon>Microbispora</taxon>
    </lineage>
</organism>
<reference evidence="1 2" key="1">
    <citation type="submission" date="2019-09" db="EMBL/GenBank/DDBJ databases">
        <title>Screening of Novel Bioactive Compounds from Soil-Associated.</title>
        <authorList>
            <person name="Gong X."/>
        </authorList>
    </citation>
    <scope>NUCLEOTIDE SEQUENCE [LARGE SCALE GENOMIC DNA]</scope>
    <source>
        <strain evidence="1 2">Gxj-6</strain>
    </source>
</reference>
<gene>
    <name evidence="1" type="ORF">F5972_06330</name>
</gene>
<evidence type="ECO:0000313" key="2">
    <source>
        <dbReference type="Proteomes" id="UP000327011"/>
    </source>
</evidence>
<dbReference type="InterPro" id="IPR045592">
    <property type="entry name" value="DUF6461"/>
</dbReference>
<evidence type="ECO:0000313" key="1">
    <source>
        <dbReference type="EMBL" id="KAA9380724.1"/>
    </source>
</evidence>
<proteinExistence type="predicted"/>
<dbReference type="Proteomes" id="UP000327011">
    <property type="component" value="Unassembled WGS sequence"/>
</dbReference>
<accession>A0A5J5K7I2</accession>
<protein>
    <submittedName>
        <fullName evidence="1">Uncharacterized protein</fullName>
    </submittedName>
</protein>